<evidence type="ECO:0000256" key="2">
    <source>
        <dbReference type="ARBA" id="ARBA00022676"/>
    </source>
</evidence>
<dbReference type="InterPro" id="IPR050757">
    <property type="entry name" value="Collagen_mod_GT25"/>
</dbReference>
<keyword evidence="5" id="KW-1185">Reference proteome</keyword>
<dbReference type="InterPro" id="IPR029044">
    <property type="entry name" value="Nucleotide-diphossugar_trans"/>
</dbReference>
<comment type="caution">
    <text evidence="4">The sequence shown here is derived from an EMBL/GenBank/DDBJ whole genome shotgun (WGS) entry which is preliminary data.</text>
</comment>
<dbReference type="EMBL" id="BPLR01001576">
    <property type="protein sequence ID" value="GIZ03232.1"/>
    <property type="molecule type" value="Genomic_DNA"/>
</dbReference>
<dbReference type="PANTHER" id="PTHR10730:SF53">
    <property type="entry name" value="GLYCOSYLTRANSFERASE 25 FAMILY MEMBER"/>
    <property type="match status" value="1"/>
</dbReference>
<gene>
    <name evidence="4" type="primary">Colgalt2</name>
    <name evidence="4" type="ORF">CEXT_499501</name>
</gene>
<protein>
    <submittedName>
        <fullName evidence="4">Procollagen galactosyltransferase 2</fullName>
    </submittedName>
</protein>
<feature type="non-terminal residue" evidence="4">
    <location>
        <position position="297"/>
    </location>
</feature>
<keyword evidence="2 4" id="KW-0328">Glycosyltransferase</keyword>
<accession>A0AAV4YAN9</accession>
<dbReference type="AlphaFoldDB" id="A0AAV4YAN9"/>
<dbReference type="Gene3D" id="3.90.550.10">
    <property type="entry name" value="Spore Coat Polysaccharide Biosynthesis Protein SpsA, Chain A"/>
    <property type="match status" value="1"/>
</dbReference>
<keyword evidence="3" id="KW-0808">Transferase</keyword>
<name>A0AAV4YAN9_CAEEX</name>
<proteinExistence type="inferred from homology"/>
<reference evidence="4 5" key="1">
    <citation type="submission" date="2021-06" db="EMBL/GenBank/DDBJ databases">
        <title>Caerostris extrusa draft genome.</title>
        <authorList>
            <person name="Kono N."/>
            <person name="Arakawa K."/>
        </authorList>
    </citation>
    <scope>NUCLEOTIDE SEQUENCE [LARGE SCALE GENOMIC DNA]</scope>
</reference>
<dbReference type="Proteomes" id="UP001054945">
    <property type="component" value="Unassembled WGS sequence"/>
</dbReference>
<dbReference type="SUPFAM" id="SSF53448">
    <property type="entry name" value="Nucleotide-diphospho-sugar transferases"/>
    <property type="match status" value="1"/>
</dbReference>
<comment type="similarity">
    <text evidence="1">Belongs to the glycosyltransferase 25 family.</text>
</comment>
<organism evidence="4 5">
    <name type="scientific">Caerostris extrusa</name>
    <name type="common">Bark spider</name>
    <name type="synonym">Caerostris bankana</name>
    <dbReference type="NCBI Taxonomy" id="172846"/>
    <lineage>
        <taxon>Eukaryota</taxon>
        <taxon>Metazoa</taxon>
        <taxon>Ecdysozoa</taxon>
        <taxon>Arthropoda</taxon>
        <taxon>Chelicerata</taxon>
        <taxon>Arachnida</taxon>
        <taxon>Araneae</taxon>
        <taxon>Araneomorphae</taxon>
        <taxon>Entelegynae</taxon>
        <taxon>Araneoidea</taxon>
        <taxon>Araneidae</taxon>
        <taxon>Caerostris</taxon>
    </lineage>
</organism>
<dbReference type="GO" id="GO:0050211">
    <property type="term" value="F:procollagen galactosyltransferase activity"/>
    <property type="evidence" value="ECO:0007669"/>
    <property type="project" value="TreeGrafter"/>
</dbReference>
<evidence type="ECO:0000313" key="5">
    <source>
        <dbReference type="Proteomes" id="UP001054945"/>
    </source>
</evidence>
<dbReference type="PANTHER" id="PTHR10730">
    <property type="entry name" value="PROCOLLAGEN-LYSINE,2-OXOGLUTARATE 5-DIOXYGENASE/GLYCOSYLTRANSFERASE 25 FAMILY MEMBER"/>
    <property type="match status" value="1"/>
</dbReference>
<evidence type="ECO:0000256" key="1">
    <source>
        <dbReference type="ARBA" id="ARBA00006721"/>
    </source>
</evidence>
<sequence length="297" mass="34572">MIAILARNKAHTLPYFFAYLERLDYPPNRISLWIRSDHNVDNTVDVVKTWLDVHRNKYHSVDFSYEEEPEIFSDGPGVFEWSPYHFAHVIHLKETALKTAQQIWADYVMFLDCDVFLVNNNTLNLLIKQDKTLVAPVLETLGAYSNYWCGMTEQGYYKRTDNYLPILEREQIGCFDVPMIHSAVLINLRRKETAGVKMWVCNEEPFGYMMAPLEKDNSLPDDREQLQNLKVEMLVEHPRVHISRSLSHFVPEQAEDTAGFDQVYLINLERRPERRVRMLGTLAELGIRAHILAAVDG</sequence>
<evidence type="ECO:0000256" key="3">
    <source>
        <dbReference type="ARBA" id="ARBA00022679"/>
    </source>
</evidence>
<evidence type="ECO:0000313" key="4">
    <source>
        <dbReference type="EMBL" id="GIZ03232.1"/>
    </source>
</evidence>